<dbReference type="CDD" id="cd01743">
    <property type="entry name" value="GATase1_Anthranilate_Synthase"/>
    <property type="match status" value="1"/>
</dbReference>
<keyword evidence="3" id="KW-0808">Transferase</keyword>
<dbReference type="PANTHER" id="PTHR43418">
    <property type="entry name" value="MULTIFUNCTIONAL TRYPTOPHAN BIOSYNTHESIS PROTEIN-RELATED"/>
    <property type="match status" value="1"/>
</dbReference>
<gene>
    <name evidence="3" type="ORF">DVS28_a0021</name>
</gene>
<dbReference type="Gene3D" id="3.40.50.880">
    <property type="match status" value="1"/>
</dbReference>
<dbReference type="Pfam" id="PF00117">
    <property type="entry name" value="GATase"/>
    <property type="match status" value="1"/>
</dbReference>
<dbReference type="KEGG" id="euz:DVS28_a0021"/>
<dbReference type="FunFam" id="3.40.50.880:FF:000003">
    <property type="entry name" value="Anthranilate synthase component II"/>
    <property type="match status" value="1"/>
</dbReference>
<dbReference type="PROSITE" id="PS51273">
    <property type="entry name" value="GATASE_TYPE_1"/>
    <property type="match status" value="1"/>
</dbReference>
<dbReference type="NCBIfam" id="TIGR00566">
    <property type="entry name" value="trpG_papA"/>
    <property type="match status" value="1"/>
</dbReference>
<dbReference type="InterPro" id="IPR050472">
    <property type="entry name" value="Anth_synth/Amidotransfase"/>
</dbReference>
<keyword evidence="4" id="KW-1185">Reference proteome</keyword>
<dbReference type="InterPro" id="IPR006221">
    <property type="entry name" value="TrpG/PapA_dom"/>
</dbReference>
<dbReference type="SUPFAM" id="SSF52317">
    <property type="entry name" value="Class I glutamine amidotransferase-like"/>
    <property type="match status" value="1"/>
</dbReference>
<sequence>MTRILLIDNYDSFTYNIAQELGELGADVTVTRHDAFVLEDVATDRPDGIVISPGPGTPDDAGLSMDVIRRFAGDIPILGVCLGHQCIAQVYGATIVQAPELVHGKVSAIHHDGRGVFAGLPQPFDATRYHSLVADPATVPDVLEITARTGPESTHPDIIMGLRHRELAVEGVQFHPESILTRSGMKLLGNFLAELPVKV</sequence>
<accession>A0A346XR83</accession>
<organism evidence="3 4">
    <name type="scientific">Euzebya pacifica</name>
    <dbReference type="NCBI Taxonomy" id="1608957"/>
    <lineage>
        <taxon>Bacteria</taxon>
        <taxon>Bacillati</taxon>
        <taxon>Actinomycetota</taxon>
        <taxon>Nitriliruptoria</taxon>
        <taxon>Euzebyales</taxon>
    </lineage>
</organism>
<dbReference type="GO" id="GO:0016740">
    <property type="term" value="F:transferase activity"/>
    <property type="evidence" value="ECO:0007669"/>
    <property type="project" value="UniProtKB-KW"/>
</dbReference>
<reference evidence="3 4" key="1">
    <citation type="submission" date="2018-09" db="EMBL/GenBank/DDBJ databases">
        <title>Complete genome sequence of Euzebya sp. DY32-46 isolated from seawater of Pacific Ocean.</title>
        <authorList>
            <person name="Xu L."/>
            <person name="Wu Y.-H."/>
            <person name="Xu X.-W."/>
        </authorList>
    </citation>
    <scope>NUCLEOTIDE SEQUENCE [LARGE SCALE GENOMIC DNA]</scope>
    <source>
        <strain evidence="3 4">DY32-46</strain>
    </source>
</reference>
<feature type="domain" description="Glutamine amidotransferase" evidence="2">
    <location>
        <begin position="5"/>
        <end position="194"/>
    </location>
</feature>
<evidence type="ECO:0000259" key="2">
    <source>
        <dbReference type="Pfam" id="PF00117"/>
    </source>
</evidence>
<dbReference type="GO" id="GO:0004049">
    <property type="term" value="F:anthranilate synthase activity"/>
    <property type="evidence" value="ECO:0007669"/>
    <property type="project" value="TreeGrafter"/>
</dbReference>
<dbReference type="AlphaFoldDB" id="A0A346XR83"/>
<dbReference type="EMBL" id="CP031165">
    <property type="protein sequence ID" value="AXV04730.1"/>
    <property type="molecule type" value="Genomic_DNA"/>
</dbReference>
<dbReference type="PRINTS" id="PR00096">
    <property type="entry name" value="GATASE"/>
</dbReference>
<keyword evidence="1" id="KW-0315">Glutamine amidotransferase</keyword>
<dbReference type="PANTHER" id="PTHR43418:SF4">
    <property type="entry name" value="MULTIFUNCTIONAL TRYPTOPHAN BIOSYNTHESIS PROTEIN"/>
    <property type="match status" value="1"/>
</dbReference>
<evidence type="ECO:0000256" key="1">
    <source>
        <dbReference type="ARBA" id="ARBA00022962"/>
    </source>
</evidence>
<evidence type="ECO:0000313" key="4">
    <source>
        <dbReference type="Proteomes" id="UP000264006"/>
    </source>
</evidence>
<dbReference type="PRINTS" id="PR00097">
    <property type="entry name" value="ANTSNTHASEII"/>
</dbReference>
<dbReference type="RefSeq" id="WP_245973572.1">
    <property type="nucleotide sequence ID" value="NZ_CP031165.1"/>
</dbReference>
<dbReference type="GO" id="GO:0000162">
    <property type="term" value="P:L-tryptophan biosynthetic process"/>
    <property type="evidence" value="ECO:0007669"/>
    <property type="project" value="TreeGrafter"/>
</dbReference>
<dbReference type="Proteomes" id="UP000264006">
    <property type="component" value="Chromosome"/>
</dbReference>
<dbReference type="InterPro" id="IPR029062">
    <property type="entry name" value="Class_I_gatase-like"/>
</dbReference>
<name>A0A346XR83_9ACTN</name>
<evidence type="ECO:0000313" key="3">
    <source>
        <dbReference type="EMBL" id="AXV04730.1"/>
    </source>
</evidence>
<proteinExistence type="predicted"/>
<dbReference type="InterPro" id="IPR017926">
    <property type="entry name" value="GATASE"/>
</dbReference>
<dbReference type="GO" id="GO:0005829">
    <property type="term" value="C:cytosol"/>
    <property type="evidence" value="ECO:0007669"/>
    <property type="project" value="TreeGrafter"/>
</dbReference>
<dbReference type="PRINTS" id="PR00099">
    <property type="entry name" value="CPSGATASE"/>
</dbReference>
<protein>
    <submittedName>
        <fullName evidence="3">Anthranilate synthase, amidotransferase component</fullName>
    </submittedName>
</protein>